<gene>
    <name evidence="5" type="ORF">DPM12_20165</name>
</gene>
<dbReference type="InterPro" id="IPR050922">
    <property type="entry name" value="LytR/CpsA/Psr_CW_biosynth"/>
</dbReference>
<dbReference type="OrthoDB" id="3573673at2"/>
<dbReference type="AlphaFoldDB" id="A0A329QDV3"/>
<name>A0A329QDV3_9ACTN</name>
<reference evidence="5 6" key="1">
    <citation type="submission" date="2018-06" db="EMBL/GenBank/DDBJ databases">
        <title>Phytoactinopolyspora halophila sp. nov., a novel halophilic actinomycete isolated from a saline soil in China.</title>
        <authorList>
            <person name="Tang S.-K."/>
        </authorList>
    </citation>
    <scope>NUCLEOTIDE SEQUENCE [LARGE SCALE GENOMIC DNA]</scope>
    <source>
        <strain evidence="5 6">YIM 96934</strain>
    </source>
</reference>
<comment type="caution">
    <text evidence="5">The sequence shown here is derived from an EMBL/GenBank/DDBJ whole genome shotgun (WGS) entry which is preliminary data.</text>
</comment>
<keyword evidence="3" id="KW-0472">Membrane</keyword>
<dbReference type="InterPro" id="IPR004474">
    <property type="entry name" value="LytR_CpsA_psr"/>
</dbReference>
<feature type="compositionally biased region" description="Basic and acidic residues" evidence="2">
    <location>
        <begin position="1"/>
        <end position="16"/>
    </location>
</feature>
<dbReference type="RefSeq" id="WP_112260160.1">
    <property type="nucleotide sequence ID" value="NZ_QMIG01000034.1"/>
</dbReference>
<evidence type="ECO:0000256" key="2">
    <source>
        <dbReference type="SAM" id="MobiDB-lite"/>
    </source>
</evidence>
<dbReference type="Pfam" id="PF03816">
    <property type="entry name" value="LytR_cpsA_psr"/>
    <property type="match status" value="1"/>
</dbReference>
<feature type="domain" description="Cell envelope-related transcriptional attenuator" evidence="4">
    <location>
        <begin position="201"/>
        <end position="388"/>
    </location>
</feature>
<comment type="similarity">
    <text evidence="1">Belongs to the LytR/CpsA/Psr (LCP) family.</text>
</comment>
<proteinExistence type="inferred from homology"/>
<evidence type="ECO:0000256" key="1">
    <source>
        <dbReference type="ARBA" id="ARBA00006068"/>
    </source>
</evidence>
<accession>A0A329QDV3</accession>
<dbReference type="Proteomes" id="UP000250462">
    <property type="component" value="Unassembled WGS sequence"/>
</dbReference>
<sequence length="545" mass="58674">MTRAREPHRGRQPRTESRRRRQQARRYRRFLAQTAFGTLLPGVGLIAAGKRRTGGFLVTVLVLAIIAALGAFVVLPREQLISYGGDRQMLLLLGAGLVTVAAIWLLIALVSHRLLEPRGLSAGKRFAGALVVVAVASLVVAPLSMAGYHAFTQRDLIESISGGRSHTTPDIEDDADPWADIDRLNLLLLGGDAGEGRKGLRPDTIIVASVDTETGDTTMIGVPRNLQHPPFADDSPLAEIYPHGFDGPDPDPQMWMINAVYRHVPDLHPELFEDVDNPGADATKWAVEGTLGIDVDYFVSVNMEGFQRLVDAVGGVTVDVPRDIPIGNKTRKNGPGCTQPRDYILAGDDQKLDGAQALWFARSRCGASDYDRMARQQCLLGAMAEQTKPSTVFTQYQSIASATEDIIQSDIPEDLFPALIELGLKVRDSSITSLTIDNEFFREFGMSSSNPDYEVIHNEVAEILAPDGGTPNNTEDSRDTQDAQGDSANDTGTGGDDAEQPGADDPTGGSPDEGGDHSGDTDQGETGEETEPPDPDEPVDPESAC</sequence>
<evidence type="ECO:0000313" key="5">
    <source>
        <dbReference type="EMBL" id="RAW09859.1"/>
    </source>
</evidence>
<dbReference type="NCBIfam" id="TIGR00350">
    <property type="entry name" value="lytR_cpsA_psr"/>
    <property type="match status" value="1"/>
</dbReference>
<feature type="transmembrane region" description="Helical" evidence="3">
    <location>
        <begin position="30"/>
        <end position="49"/>
    </location>
</feature>
<evidence type="ECO:0000259" key="4">
    <source>
        <dbReference type="Pfam" id="PF03816"/>
    </source>
</evidence>
<dbReference type="EMBL" id="QMIG01000034">
    <property type="protein sequence ID" value="RAW09859.1"/>
    <property type="molecule type" value="Genomic_DNA"/>
</dbReference>
<feature type="region of interest" description="Disordered" evidence="2">
    <location>
        <begin position="464"/>
        <end position="545"/>
    </location>
</feature>
<feature type="transmembrane region" description="Helical" evidence="3">
    <location>
        <begin position="89"/>
        <end position="114"/>
    </location>
</feature>
<feature type="transmembrane region" description="Helical" evidence="3">
    <location>
        <begin position="55"/>
        <end position="77"/>
    </location>
</feature>
<evidence type="ECO:0000313" key="6">
    <source>
        <dbReference type="Proteomes" id="UP000250462"/>
    </source>
</evidence>
<feature type="compositionally biased region" description="Polar residues" evidence="2">
    <location>
        <begin position="482"/>
        <end position="491"/>
    </location>
</feature>
<organism evidence="5 6">
    <name type="scientific">Phytoactinopolyspora halophila</name>
    <dbReference type="NCBI Taxonomy" id="1981511"/>
    <lineage>
        <taxon>Bacteria</taxon>
        <taxon>Bacillati</taxon>
        <taxon>Actinomycetota</taxon>
        <taxon>Actinomycetes</taxon>
        <taxon>Jiangellales</taxon>
        <taxon>Jiangellaceae</taxon>
        <taxon>Phytoactinopolyspora</taxon>
    </lineage>
</organism>
<feature type="region of interest" description="Disordered" evidence="2">
    <location>
        <begin position="1"/>
        <end position="21"/>
    </location>
</feature>
<feature type="compositionally biased region" description="Acidic residues" evidence="2">
    <location>
        <begin position="522"/>
        <end position="545"/>
    </location>
</feature>
<protein>
    <submittedName>
        <fullName evidence="5">LytR family transcriptional regulator</fullName>
    </submittedName>
</protein>
<feature type="transmembrane region" description="Helical" evidence="3">
    <location>
        <begin position="126"/>
        <end position="151"/>
    </location>
</feature>
<evidence type="ECO:0000256" key="3">
    <source>
        <dbReference type="SAM" id="Phobius"/>
    </source>
</evidence>
<dbReference type="PANTHER" id="PTHR33392:SF6">
    <property type="entry name" value="POLYISOPRENYL-TEICHOIC ACID--PEPTIDOGLYCAN TEICHOIC ACID TRANSFERASE TAGU"/>
    <property type="match status" value="1"/>
</dbReference>
<keyword evidence="6" id="KW-1185">Reference proteome</keyword>
<dbReference type="PANTHER" id="PTHR33392">
    <property type="entry name" value="POLYISOPRENYL-TEICHOIC ACID--PEPTIDOGLYCAN TEICHOIC ACID TRANSFERASE TAGU"/>
    <property type="match status" value="1"/>
</dbReference>
<keyword evidence="3" id="KW-1133">Transmembrane helix</keyword>
<keyword evidence="3" id="KW-0812">Transmembrane</keyword>
<dbReference type="Gene3D" id="3.40.630.190">
    <property type="entry name" value="LCP protein"/>
    <property type="match status" value="1"/>
</dbReference>